<dbReference type="EMBL" id="JBHSDK010000021">
    <property type="protein sequence ID" value="MFC4336567.1"/>
    <property type="molecule type" value="Genomic_DNA"/>
</dbReference>
<evidence type="ECO:0000259" key="2">
    <source>
        <dbReference type="Pfam" id="PF09376"/>
    </source>
</evidence>
<dbReference type="InterPro" id="IPR012337">
    <property type="entry name" value="RNaseH-like_sf"/>
</dbReference>
<protein>
    <submittedName>
        <fullName evidence="3">DNA double-strand break repair nuclease NurA</fullName>
    </submittedName>
</protein>
<reference evidence="4" key="1">
    <citation type="journal article" date="2019" name="Int. J. Syst. Evol. Microbiol.">
        <title>The Global Catalogue of Microorganisms (GCM) 10K type strain sequencing project: providing services to taxonomists for standard genome sequencing and annotation.</title>
        <authorList>
            <consortium name="The Broad Institute Genomics Platform"/>
            <consortium name="The Broad Institute Genome Sequencing Center for Infectious Disease"/>
            <person name="Wu L."/>
            <person name="Ma J."/>
        </authorList>
    </citation>
    <scope>NUCLEOTIDE SEQUENCE [LARGE SCALE GENOMIC DNA]</scope>
    <source>
        <strain evidence="4">IBRC-M 10908</strain>
    </source>
</reference>
<dbReference type="Proteomes" id="UP001595823">
    <property type="component" value="Unassembled WGS sequence"/>
</dbReference>
<dbReference type="InterPro" id="IPR018977">
    <property type="entry name" value="NurA_domain"/>
</dbReference>
<keyword evidence="4" id="KW-1185">Reference proteome</keyword>
<dbReference type="SUPFAM" id="SSF53098">
    <property type="entry name" value="Ribonuclease H-like"/>
    <property type="match status" value="1"/>
</dbReference>
<gene>
    <name evidence="3" type="ORF">ACFPET_15290</name>
</gene>
<organism evidence="3 4">
    <name type="scientific">Salininema proteolyticum</name>
    <dbReference type="NCBI Taxonomy" id="1607685"/>
    <lineage>
        <taxon>Bacteria</taxon>
        <taxon>Bacillati</taxon>
        <taxon>Actinomycetota</taxon>
        <taxon>Actinomycetes</taxon>
        <taxon>Glycomycetales</taxon>
        <taxon>Glycomycetaceae</taxon>
        <taxon>Salininema</taxon>
    </lineage>
</organism>
<proteinExistence type="predicted"/>
<comment type="caution">
    <text evidence="3">The sequence shown here is derived from an EMBL/GenBank/DDBJ whole genome shotgun (WGS) entry which is preliminary data.</text>
</comment>
<evidence type="ECO:0000256" key="1">
    <source>
        <dbReference type="SAM" id="MobiDB-lite"/>
    </source>
</evidence>
<sequence length="301" mass="32281">MEITVDAWDPSFAENAESPSQGGAAIVDANVETDAAKWEPVRPFSDEPRRIAVVDGVRRLDARVELSDGPERWPGLCVSWGAGAVLCDLDAGRAAVVTSEVRRGLFCGAEPDRDLKPYPHFPVDSDQIADLVNASQNSMSGLEADVAAGLDGADLAVLDGPLRGRRASAGAVGYVKSHQRSYLAGELGAMVETLRPGERTPVFQLTTTWPRYSAYVRLPSSSPRGWNGIARLEAPDNGAPADAAEAVRLIDSAAAVLPRLASQSFKDPRAPQNLTPIAGLERRLKHLMGDARLLLRTVRRN</sequence>
<accession>A0ABV8U0P4</accession>
<dbReference type="RefSeq" id="WP_380622630.1">
    <property type="nucleotide sequence ID" value="NZ_JBHSDK010000021.1"/>
</dbReference>
<evidence type="ECO:0000313" key="4">
    <source>
        <dbReference type="Proteomes" id="UP001595823"/>
    </source>
</evidence>
<dbReference type="Pfam" id="PF09376">
    <property type="entry name" value="NurA"/>
    <property type="match status" value="1"/>
</dbReference>
<evidence type="ECO:0000313" key="3">
    <source>
        <dbReference type="EMBL" id="MFC4336567.1"/>
    </source>
</evidence>
<name>A0ABV8U0P4_9ACTN</name>
<feature type="domain" description="NurA" evidence="2">
    <location>
        <begin position="143"/>
        <end position="274"/>
    </location>
</feature>
<feature type="region of interest" description="Disordered" evidence="1">
    <location>
        <begin position="1"/>
        <end position="21"/>
    </location>
</feature>